<dbReference type="EMBL" id="JAMZEG020000003">
    <property type="protein sequence ID" value="MDE8604193.1"/>
    <property type="molecule type" value="Genomic_DNA"/>
</dbReference>
<comment type="caution">
    <text evidence="4">The sequence shown here is derived from an EMBL/GenBank/DDBJ whole genome shotgun (WGS) entry which is preliminary data.</text>
</comment>
<dbReference type="Gene3D" id="3.30.530.20">
    <property type="match status" value="1"/>
</dbReference>
<evidence type="ECO:0000259" key="3">
    <source>
        <dbReference type="Pfam" id="PF03364"/>
    </source>
</evidence>
<evidence type="ECO:0000313" key="5">
    <source>
        <dbReference type="Proteomes" id="UP001139522"/>
    </source>
</evidence>
<reference evidence="4" key="1">
    <citation type="submission" date="2023-01" db="EMBL/GenBank/DDBJ databases">
        <title>Psychroserpens sp. MSW6 and Marinomonas sp. RSW2, isolated from seawater.</title>
        <authorList>
            <person name="Kristyanto S."/>
            <person name="Jung J."/>
            <person name="Kim J.M."/>
            <person name="Jeon C.O."/>
        </authorList>
    </citation>
    <scope>NUCLEOTIDE SEQUENCE</scope>
    <source>
        <strain evidence="4">RSW2</strain>
    </source>
</reference>
<dbReference type="PANTHER" id="PTHR12901:SF10">
    <property type="entry name" value="COENZYME Q-BINDING PROTEIN COQ10, MITOCHONDRIAL"/>
    <property type="match status" value="1"/>
</dbReference>
<evidence type="ECO:0000256" key="2">
    <source>
        <dbReference type="ARBA" id="ARBA00022649"/>
    </source>
</evidence>
<dbReference type="SUPFAM" id="SSF55961">
    <property type="entry name" value="Bet v1-like"/>
    <property type="match status" value="1"/>
</dbReference>
<dbReference type="RefSeq" id="WP_255896713.1">
    <property type="nucleotide sequence ID" value="NZ_JAMZEG020000003.1"/>
</dbReference>
<dbReference type="InterPro" id="IPR044996">
    <property type="entry name" value="COQ10-like"/>
</dbReference>
<evidence type="ECO:0000313" key="4">
    <source>
        <dbReference type="EMBL" id="MDE8604193.1"/>
    </source>
</evidence>
<proteinExistence type="inferred from homology"/>
<protein>
    <submittedName>
        <fullName evidence="4">Type II toxin-antitoxin system RatA family toxin</fullName>
    </submittedName>
</protein>
<feature type="domain" description="Coenzyme Q-binding protein COQ10 START" evidence="3">
    <location>
        <begin position="10"/>
        <end position="133"/>
    </location>
</feature>
<name>A0ABT5WH97_9GAMM</name>
<accession>A0ABT5WH97</accession>
<dbReference type="InterPro" id="IPR023393">
    <property type="entry name" value="START-like_dom_sf"/>
</dbReference>
<dbReference type="Pfam" id="PF03364">
    <property type="entry name" value="Polyketide_cyc"/>
    <property type="match status" value="1"/>
</dbReference>
<dbReference type="InterPro" id="IPR005031">
    <property type="entry name" value="COQ10_START"/>
</dbReference>
<keyword evidence="5" id="KW-1185">Reference proteome</keyword>
<dbReference type="CDD" id="cd07813">
    <property type="entry name" value="COQ10p_like"/>
    <property type="match status" value="1"/>
</dbReference>
<gene>
    <name evidence="4" type="ORF">M3I01_015045</name>
</gene>
<dbReference type="PANTHER" id="PTHR12901">
    <property type="entry name" value="SPERM PROTEIN HOMOLOG"/>
    <property type="match status" value="1"/>
</dbReference>
<dbReference type="Proteomes" id="UP001139522">
    <property type="component" value="Unassembled WGS sequence"/>
</dbReference>
<keyword evidence="2" id="KW-1277">Toxin-antitoxin system</keyword>
<evidence type="ECO:0000256" key="1">
    <source>
        <dbReference type="ARBA" id="ARBA00008918"/>
    </source>
</evidence>
<organism evidence="4 5">
    <name type="scientific">Marinomonas maritima</name>
    <dbReference type="NCBI Taxonomy" id="2940935"/>
    <lineage>
        <taxon>Bacteria</taxon>
        <taxon>Pseudomonadati</taxon>
        <taxon>Pseudomonadota</taxon>
        <taxon>Gammaproteobacteria</taxon>
        <taxon>Oceanospirillales</taxon>
        <taxon>Oceanospirillaceae</taxon>
        <taxon>Marinomonas</taxon>
    </lineage>
</organism>
<comment type="similarity">
    <text evidence="1">Belongs to the ribosome association toxin RatA family.</text>
</comment>
<sequence>MSHIERFAHVNYSCEQMFALVNDIDGYPEFVPGCLASTLISRTPTEIVASLDVGKGPVRQSFTTKNSLENYSRIEMTLVQGPFKSLHGVWTFTELTPTSCKIMLSINFELSGMLKFAFGGVFSQIANTMVDSFSKRAKVVYGEQYES</sequence>